<protein>
    <submittedName>
        <fullName evidence="1">Uncharacterized protein</fullName>
    </submittedName>
</protein>
<reference evidence="1 2" key="1">
    <citation type="submission" date="2014-11" db="EMBL/GenBank/DDBJ databases">
        <title>Genome sequence and analysis of novel Kurthia sp.</title>
        <authorList>
            <person name="Lawson J.N."/>
            <person name="Gonzalez J.E."/>
            <person name="Rinauldi L."/>
            <person name="Xuan Z."/>
            <person name="Firman A."/>
            <person name="Shaddox L."/>
            <person name="Trudeau A."/>
            <person name="Shah S."/>
            <person name="Reiman D."/>
        </authorList>
    </citation>
    <scope>NUCLEOTIDE SEQUENCE [LARGE SCALE GENOMIC DNA]</scope>
    <source>
        <strain evidence="1 2">3B1D</strain>
    </source>
</reference>
<dbReference type="RefSeq" id="WP_126991617.1">
    <property type="nucleotide sequence ID" value="NZ_JTFC01000041.1"/>
</dbReference>
<gene>
    <name evidence="1" type="ORF">QI30_16075</name>
</gene>
<keyword evidence="2" id="KW-1185">Reference proteome</keyword>
<evidence type="ECO:0000313" key="1">
    <source>
        <dbReference type="EMBL" id="RUS53071.1"/>
    </source>
</evidence>
<proteinExistence type="predicted"/>
<sequence>MKKMVTGALALTMLFTTTQMKPEQVQAATIGINDKGELVTLSTGKIVKGYKVYKKRLYKDGLLAKGRVKYGTGDNLRLYHNGFLQSGLYFTKDNKYAFKNGSLIKGIYVRDGLYQKHMTYTDGRITSLIEMKDNKLYENGKLKKGDFVMVDDIGNEYDTVDDLFYFHNGVLAKDFGFAEFTGSNSTFKKGRYLFKNGRVVGVHLYKGLLYKDGVEAVDRLIRYDGKMYYNHKLANGIYDGKFYKDGIYVEKEGTKHFRENIKMMDTLAEQLPEHVADVAPKLVDLTIQQQKIVVGHELENYDLASYPAIISDLRHIQDVSKMVEQAGDSQSAQKMNGLVEETITTLYKWQQLLYADGKLVDGAYKGNFYEKGRLLSSIENKQLDDAIKSLSTTLTTPEEAANYQAQVMTIISRAQAVIEAANKPSYENVLYSTSDAKNAIHNAIEQRAILLTTLKKHQWTLDTMALDSQLRAALLAIDSDESIGELDEKADFMSLQINEVATGKFNADGFAYFEITVPDVEGNYKFVGNAAVTKYKLYMNPIKSNLKDMPVRAANKDMYVEKGHYYVAVKGKPMSDYRFKLKKHAYDLPAVLAPNDAFMSHKHRIDIPYYSYSIPSTKVKLTTNQHATFFANYTSQTDQHIQAVILTNDKTGKQYKSTYKGSGMKYGISAPNGTYTLTLDLDKKGVPGHVSIYYLLSDILPLNQTIALSHSDRKPYTLNTANDTKIKFSLTTKTQNNNVFRIYNDQNQLVKKITLTPERNTRDFVYTVKKGRYSVYGDNLTITTKILK</sequence>
<dbReference type="Proteomes" id="UP000288623">
    <property type="component" value="Unassembled WGS sequence"/>
</dbReference>
<comment type="caution">
    <text evidence="1">The sequence shown here is derived from an EMBL/GenBank/DDBJ whole genome shotgun (WGS) entry which is preliminary data.</text>
</comment>
<dbReference type="AlphaFoldDB" id="A0A433RQN3"/>
<accession>A0A433RQN3</accession>
<dbReference type="OrthoDB" id="2449838at2"/>
<dbReference type="EMBL" id="JTFC01000041">
    <property type="protein sequence ID" value="RUS53071.1"/>
    <property type="molecule type" value="Genomic_DNA"/>
</dbReference>
<evidence type="ECO:0000313" key="2">
    <source>
        <dbReference type="Proteomes" id="UP000288623"/>
    </source>
</evidence>
<name>A0A433RQN3_9BACL</name>
<organism evidence="1 2">
    <name type="scientific">Candidatus Kurthia intestinigallinarum</name>
    <dbReference type="NCBI Taxonomy" id="1562256"/>
    <lineage>
        <taxon>Bacteria</taxon>
        <taxon>Bacillati</taxon>
        <taxon>Bacillota</taxon>
        <taxon>Bacilli</taxon>
        <taxon>Bacillales</taxon>
        <taxon>Caryophanaceae</taxon>
        <taxon>Kurthia</taxon>
    </lineage>
</organism>